<protein>
    <submittedName>
        <fullName evidence="3">SDR family oxidoreductase</fullName>
    </submittedName>
</protein>
<evidence type="ECO:0000313" key="4">
    <source>
        <dbReference type="Proteomes" id="UP000264589"/>
    </source>
</evidence>
<dbReference type="FunCoup" id="A0A371RIL4">
    <property type="interactions" value="243"/>
</dbReference>
<dbReference type="Proteomes" id="UP000264589">
    <property type="component" value="Unassembled WGS sequence"/>
</dbReference>
<gene>
    <name evidence="3" type="ORF">DX908_08510</name>
</gene>
<dbReference type="Pfam" id="PF01370">
    <property type="entry name" value="Epimerase"/>
    <property type="match status" value="1"/>
</dbReference>
<keyword evidence="4" id="KW-1185">Reference proteome</keyword>
<dbReference type="InParanoid" id="A0A371RIL4"/>
<comment type="caution">
    <text evidence="3">The sequence shown here is derived from an EMBL/GenBank/DDBJ whole genome shotgun (WGS) entry which is preliminary data.</text>
</comment>
<keyword evidence="1" id="KW-0520">NAD</keyword>
<reference evidence="3 4" key="1">
    <citation type="submission" date="2018-08" db="EMBL/GenBank/DDBJ databases">
        <title>Parvularcula sp. SM1705, isolated from surface water of the South Sea China.</title>
        <authorList>
            <person name="Sun L."/>
        </authorList>
    </citation>
    <scope>NUCLEOTIDE SEQUENCE [LARGE SCALE GENOMIC DNA]</scope>
    <source>
        <strain evidence="3 4">SM1705</strain>
    </source>
</reference>
<name>A0A371RIL4_9PROT</name>
<dbReference type="PANTHER" id="PTHR43574">
    <property type="entry name" value="EPIMERASE-RELATED"/>
    <property type="match status" value="1"/>
</dbReference>
<dbReference type="RefSeq" id="WP_116391926.1">
    <property type="nucleotide sequence ID" value="NZ_QUQO01000001.1"/>
</dbReference>
<proteinExistence type="predicted"/>
<dbReference type="OrthoDB" id="9808276at2"/>
<dbReference type="InterPro" id="IPR001509">
    <property type="entry name" value="Epimerase_deHydtase"/>
</dbReference>
<dbReference type="Gene3D" id="3.40.50.720">
    <property type="entry name" value="NAD(P)-binding Rossmann-like Domain"/>
    <property type="match status" value="1"/>
</dbReference>
<dbReference type="AlphaFoldDB" id="A0A371RIL4"/>
<dbReference type="CDD" id="cd05266">
    <property type="entry name" value="SDR_a4"/>
    <property type="match status" value="1"/>
</dbReference>
<evidence type="ECO:0000259" key="2">
    <source>
        <dbReference type="Pfam" id="PF01370"/>
    </source>
</evidence>
<dbReference type="SUPFAM" id="SSF51735">
    <property type="entry name" value="NAD(P)-binding Rossmann-fold domains"/>
    <property type="match status" value="1"/>
</dbReference>
<feature type="domain" description="NAD-dependent epimerase/dehydratase" evidence="2">
    <location>
        <begin position="91"/>
        <end position="210"/>
    </location>
</feature>
<organism evidence="3 4">
    <name type="scientific">Parvularcula marina</name>
    <dbReference type="NCBI Taxonomy" id="2292771"/>
    <lineage>
        <taxon>Bacteria</taxon>
        <taxon>Pseudomonadati</taxon>
        <taxon>Pseudomonadota</taxon>
        <taxon>Alphaproteobacteria</taxon>
        <taxon>Parvularculales</taxon>
        <taxon>Parvularculaceae</taxon>
        <taxon>Parvularcula</taxon>
    </lineage>
</organism>
<evidence type="ECO:0000256" key="1">
    <source>
        <dbReference type="ARBA" id="ARBA00023027"/>
    </source>
</evidence>
<dbReference type="InterPro" id="IPR036291">
    <property type="entry name" value="NAD(P)-bd_dom_sf"/>
</dbReference>
<evidence type="ECO:0000313" key="3">
    <source>
        <dbReference type="EMBL" id="RFB05294.1"/>
    </source>
</evidence>
<accession>A0A371RIL4</accession>
<sequence>MPVLFAVGFGYSVEPLAQQLKAEGWEIHATTRDPSKAEKLEANGIRGHLWNGKGALPELAGQADAIVISVPPGEMGCPAVTSIENISPDTVLIYLSSSGVYGDHQGEWVDEETPCLPLTARARRRLLAESQWRYVGRYFGVRHHICRLAGIYGPGRNALLSLKGGTRGSKAGLAQRIIKPGQVFNRIHRDDIAAGLYALIEAETAPTVINFADDEPAPPQDVITYAAELLGIEPPPKVPFEQAEMSDMARSFYEDNKRLKNDGLKALSGFSLKYPSYREGLQDLLAGI</sequence>
<dbReference type="EMBL" id="QUQO01000001">
    <property type="protein sequence ID" value="RFB05294.1"/>
    <property type="molecule type" value="Genomic_DNA"/>
</dbReference>